<organism evidence="5 6">
    <name type="scientific">Kineosporia babensis</name>
    <dbReference type="NCBI Taxonomy" id="499548"/>
    <lineage>
        <taxon>Bacteria</taxon>
        <taxon>Bacillati</taxon>
        <taxon>Actinomycetota</taxon>
        <taxon>Actinomycetes</taxon>
        <taxon>Kineosporiales</taxon>
        <taxon>Kineosporiaceae</taxon>
        <taxon>Kineosporia</taxon>
    </lineage>
</organism>
<gene>
    <name evidence="5" type="ORF">LR394_27895</name>
</gene>
<keyword evidence="2" id="KW-0812">Transmembrane</keyword>
<dbReference type="InterPro" id="IPR003115">
    <property type="entry name" value="ParB_N"/>
</dbReference>
<dbReference type="SUPFAM" id="SSF110849">
    <property type="entry name" value="ParB/Sulfiredoxin"/>
    <property type="match status" value="1"/>
</dbReference>
<reference evidence="5" key="1">
    <citation type="submission" date="2021-11" db="EMBL/GenBank/DDBJ databases">
        <title>Streptomyces corallinus and Kineosporia corallina sp. nov., two new coral-derived marine actinobacteria.</title>
        <authorList>
            <person name="Buangrab K."/>
            <person name="Sutthacheep M."/>
            <person name="Yeemin T."/>
            <person name="Harunari E."/>
            <person name="Igarashi Y."/>
            <person name="Sripreechasak P."/>
            <person name="Kanchanasin P."/>
            <person name="Tanasupawat S."/>
            <person name="Phongsopitanun W."/>
        </authorList>
    </citation>
    <scope>NUCLEOTIDE SEQUENCE</scope>
    <source>
        <strain evidence="5">JCM 31032</strain>
    </source>
</reference>
<keyword evidence="2" id="KW-1133">Transmembrane helix</keyword>
<feature type="region of interest" description="Disordered" evidence="1">
    <location>
        <begin position="366"/>
        <end position="724"/>
    </location>
</feature>
<dbReference type="CDD" id="cd16387">
    <property type="entry name" value="ParB_N_Srx"/>
    <property type="match status" value="1"/>
</dbReference>
<evidence type="ECO:0000259" key="3">
    <source>
        <dbReference type="Pfam" id="PF02195"/>
    </source>
</evidence>
<dbReference type="Pfam" id="PF02195">
    <property type="entry name" value="ParB_N"/>
    <property type="match status" value="1"/>
</dbReference>
<feature type="compositionally biased region" description="Low complexity" evidence="1">
    <location>
        <begin position="630"/>
        <end position="664"/>
    </location>
</feature>
<name>A0A9X1NJ90_9ACTN</name>
<evidence type="ECO:0000256" key="1">
    <source>
        <dbReference type="SAM" id="MobiDB-lite"/>
    </source>
</evidence>
<feature type="domain" description="ParB-like N-terminal" evidence="3">
    <location>
        <begin position="848"/>
        <end position="921"/>
    </location>
</feature>
<dbReference type="Proteomes" id="UP001138997">
    <property type="component" value="Unassembled WGS sequence"/>
</dbReference>
<feature type="compositionally biased region" description="Basic and acidic residues" evidence="1">
    <location>
        <begin position="308"/>
        <end position="317"/>
    </location>
</feature>
<evidence type="ECO:0000259" key="4">
    <source>
        <dbReference type="Pfam" id="PF21725"/>
    </source>
</evidence>
<feature type="compositionally biased region" description="Basic and acidic residues" evidence="1">
    <location>
        <begin position="513"/>
        <end position="526"/>
    </location>
</feature>
<comment type="caution">
    <text evidence="5">The sequence shown here is derived from an EMBL/GenBank/DDBJ whole genome shotgun (WGS) entry which is preliminary data.</text>
</comment>
<sequence length="922" mass="94005">MVRRHASPADFELVGMSSDPTPGDPELIRAVQQRYSDIGDAAEKALNVLRKGGAVESGRGSAMDKLAEMIGDDLPDKLRKTATSYQEAARAYREYIPRLEDAQSTLDQAVDRAQEAAPKANQALPAPLPPDATPEAQASARSTEDAIEAGRAQLSAARSLAEQARSMRETAARQASEVLDRAAGEAIPERNIFQKIADFFKEFPFVEILLGILIAIVAVFFPVVGFLLGAALFAVTTLPAILAGDFELADLLLALVSILPLGGALARGARIVDDVARLRNGAGRLFGGLRGADDLPPGATRGNGSINDLRDSLDDARPVGPAGQVVRGAGEEAIQAIGEGLAAQAVSGEELSVGAVVGGALAGGIAGGAGRRGRSGDDAPPSLPGSPRPGETDRSGAGSPADEPAQEGFGSVPSEADRSGFGSRPEEPAREGIGSAPAEAGRSGLGARPDEPAREGFGSAPGESGRGELGSRPEEPGREGIGSAPAEAGRSGLGARPDEPAREGFGSAPGDSGRGEFGSRPEESARDGLGSAPAEAGGSGFGPKPAEPEQGGSSAGPGESVQGGSGSGTEESDRSGSGGRPQESDRGGSAPAPSPVAPEAPSDSDRGGGESSPQSPAPSPAEPAGGGASFGSDQGGAASPPESPAASPSEPAGGGSAPEPENPATSPGELSGGGGEVAPEGPATSSDPSAANPPAADLPQNGLSQNGLDSEGLSPGRLTDDNRTPLEQLDLRLIPDRLEREGDTRFFRDTVTQQRLEVHQADGLLETFNVVGTNERVFFDAGDGPGQGRFLQDTSEAAPASFENTSPRTFPKPADHFVVRGFEETGDLTRITDLDALRGVGDNQRPVLVRMDQLTDDVLRGRDSVDPPRVEHVSREIANGEAVEPIGLRADADGRFTIVGGNHRIAAVREAGLDFIPVVLKP</sequence>
<evidence type="ECO:0000313" key="5">
    <source>
        <dbReference type="EMBL" id="MCD5314731.1"/>
    </source>
</evidence>
<dbReference type="RefSeq" id="WP_231447531.1">
    <property type="nucleotide sequence ID" value="NZ_JAJOMB010000018.1"/>
</dbReference>
<feature type="region of interest" description="Disordered" evidence="1">
    <location>
        <begin position="1"/>
        <end position="24"/>
    </location>
</feature>
<feature type="compositionally biased region" description="Low complexity" evidence="1">
    <location>
        <begin position="677"/>
        <end position="699"/>
    </location>
</feature>
<keyword evidence="2" id="KW-0472">Membrane</keyword>
<feature type="compositionally biased region" description="Basic and acidic residues" evidence="1">
    <location>
        <begin position="465"/>
        <end position="478"/>
    </location>
</feature>
<dbReference type="InterPro" id="IPR049082">
    <property type="entry name" value="T7SS_signal"/>
</dbReference>
<dbReference type="Pfam" id="PF21725">
    <property type="entry name" value="T7SS_signal"/>
    <property type="match status" value="1"/>
</dbReference>
<protein>
    <submittedName>
        <fullName evidence="5">ParB N-terminal domain-containing protein</fullName>
    </submittedName>
</protein>
<dbReference type="AlphaFoldDB" id="A0A9X1NJ90"/>
<accession>A0A9X1NJ90</accession>
<proteinExistence type="predicted"/>
<evidence type="ECO:0000313" key="6">
    <source>
        <dbReference type="Proteomes" id="UP001138997"/>
    </source>
</evidence>
<feature type="transmembrane region" description="Helical" evidence="2">
    <location>
        <begin position="209"/>
        <end position="242"/>
    </location>
</feature>
<keyword evidence="6" id="KW-1185">Reference proteome</keyword>
<feature type="region of interest" description="Disordered" evidence="1">
    <location>
        <begin position="114"/>
        <end position="143"/>
    </location>
</feature>
<feature type="region of interest" description="Disordered" evidence="1">
    <location>
        <begin position="296"/>
        <end position="321"/>
    </location>
</feature>
<dbReference type="Gene3D" id="3.90.1530.10">
    <property type="entry name" value="Conserved hypothetical protein from pyrococcus furiosus pfu- 392566-001, ParB domain"/>
    <property type="match status" value="1"/>
</dbReference>
<feature type="domain" description="Putative T7SS secretion signal" evidence="4">
    <location>
        <begin position="23"/>
        <end position="186"/>
    </location>
</feature>
<dbReference type="EMBL" id="JAJOMB010000018">
    <property type="protein sequence ID" value="MCD5314731.1"/>
    <property type="molecule type" value="Genomic_DNA"/>
</dbReference>
<evidence type="ECO:0000256" key="2">
    <source>
        <dbReference type="SAM" id="Phobius"/>
    </source>
</evidence>
<dbReference type="InterPro" id="IPR036086">
    <property type="entry name" value="ParB/Sulfiredoxin_sf"/>
</dbReference>
<feature type="compositionally biased region" description="Low complexity" evidence="1">
    <location>
        <begin position="116"/>
        <end position="125"/>
    </location>
</feature>